<dbReference type="EMBL" id="WIXE01013290">
    <property type="protein sequence ID" value="KAK5975209.1"/>
    <property type="molecule type" value="Genomic_DNA"/>
</dbReference>
<dbReference type="PANTHER" id="PTHR10869">
    <property type="entry name" value="PROLYL 4-HYDROXYLASE ALPHA SUBUNIT"/>
    <property type="match status" value="1"/>
</dbReference>
<keyword evidence="5" id="KW-0560">Oxidoreductase</keyword>
<evidence type="ECO:0000256" key="6">
    <source>
        <dbReference type="ARBA" id="ARBA00023004"/>
    </source>
</evidence>
<dbReference type="Pfam" id="PF08336">
    <property type="entry name" value="P4Ha_N"/>
    <property type="match status" value="1"/>
</dbReference>
<dbReference type="GO" id="GO:0031418">
    <property type="term" value="F:L-ascorbic acid binding"/>
    <property type="evidence" value="ECO:0007669"/>
    <property type="project" value="UniProtKB-KW"/>
</dbReference>
<keyword evidence="4 8" id="KW-0223">Dioxygenase</keyword>
<feature type="domain" description="Prolyl 4-hydroxylase alpha subunit" evidence="7">
    <location>
        <begin position="276"/>
        <end position="397"/>
    </location>
</feature>
<dbReference type="GO" id="GO:0005783">
    <property type="term" value="C:endoplasmic reticulum"/>
    <property type="evidence" value="ECO:0007669"/>
    <property type="project" value="InterPro"/>
</dbReference>
<dbReference type="InterPro" id="IPR011990">
    <property type="entry name" value="TPR-like_helical_dom_sf"/>
</dbReference>
<dbReference type="GO" id="GO:0005506">
    <property type="term" value="F:iron ion binding"/>
    <property type="evidence" value="ECO:0007669"/>
    <property type="project" value="InterPro"/>
</dbReference>
<dbReference type="InterPro" id="IPR045054">
    <property type="entry name" value="P4HA-like"/>
</dbReference>
<reference evidence="8 9" key="1">
    <citation type="submission" date="2019-10" db="EMBL/GenBank/DDBJ databases">
        <title>Assembly and Annotation for the nematode Trichostrongylus colubriformis.</title>
        <authorList>
            <person name="Martin J."/>
        </authorList>
    </citation>
    <scope>NUCLEOTIDE SEQUENCE [LARGE SCALE GENOMIC DNA]</scope>
    <source>
        <strain evidence="8">G859</strain>
        <tissue evidence="8">Whole worm</tissue>
    </source>
</reference>
<dbReference type="InterPro" id="IPR006620">
    <property type="entry name" value="Pro_4_hyd_alph"/>
</dbReference>
<evidence type="ECO:0000256" key="3">
    <source>
        <dbReference type="ARBA" id="ARBA00022896"/>
    </source>
</evidence>
<evidence type="ECO:0000256" key="1">
    <source>
        <dbReference type="ARBA" id="ARBA00001961"/>
    </source>
</evidence>
<comment type="caution">
    <text evidence="8">The sequence shown here is derived from an EMBL/GenBank/DDBJ whole genome shotgun (WGS) entry which is preliminary data.</text>
</comment>
<dbReference type="PANTHER" id="PTHR10869:SF244">
    <property type="entry name" value="PROLYL 4-HYDROXYLASE SUBUNIT ALPHA-2"/>
    <property type="match status" value="1"/>
</dbReference>
<keyword evidence="6" id="KW-0408">Iron</keyword>
<protein>
    <submittedName>
        <fullName evidence="8">Fe2OG dioxygenase domain-containing protein</fullName>
    </submittedName>
</protein>
<organism evidence="8 9">
    <name type="scientific">Trichostrongylus colubriformis</name>
    <name type="common">Black scour worm</name>
    <dbReference type="NCBI Taxonomy" id="6319"/>
    <lineage>
        <taxon>Eukaryota</taxon>
        <taxon>Metazoa</taxon>
        <taxon>Ecdysozoa</taxon>
        <taxon>Nematoda</taxon>
        <taxon>Chromadorea</taxon>
        <taxon>Rhabditida</taxon>
        <taxon>Rhabditina</taxon>
        <taxon>Rhabditomorpha</taxon>
        <taxon>Strongyloidea</taxon>
        <taxon>Trichostrongylidae</taxon>
        <taxon>Trichostrongylus</taxon>
    </lineage>
</organism>
<dbReference type="InterPro" id="IPR013547">
    <property type="entry name" value="P4H_N"/>
</dbReference>
<dbReference type="AlphaFoldDB" id="A0AAN8IHQ0"/>
<sequence>MYLPVMLRFLFYNHIYAYHFRMQYVLFLMALLLVTTHADVFTSIADMQALLHSEKSIFAILTKYIENEENRLEHLKNLIKARNEEAMKMDIKDFTNPVNAFLFIKKKIFNWKRIEQAVLMNNPRSFLESIAQKNYGFRYPTQEDLTGAAMGLLRLQDTYKLDTTELADGRIYKTQGNYTFSDPDHPRARGNVKFYEDLLAKGGVKMADMKRSIGRIVNQRPASVLGNEERVIYEALCRNEVPVIEKDISKLYCYYKRDRPYLVYAPIKVEIKGYNPLAVLFKDVISDEEIRVLEELAIPRLARAAVHDSSSGKRVHATYRISKRAWLGGWEHEVADRLNKRIDMMTNLEMATAEPLQVQNYGIGGHYRPHFDYVENVETASFKLPESGNRIATVLFY</sequence>
<evidence type="ECO:0000256" key="5">
    <source>
        <dbReference type="ARBA" id="ARBA00023002"/>
    </source>
</evidence>
<dbReference type="GO" id="GO:0004656">
    <property type="term" value="F:procollagen-proline 4-dioxygenase activity"/>
    <property type="evidence" value="ECO:0007669"/>
    <property type="project" value="InterPro"/>
</dbReference>
<evidence type="ECO:0000256" key="2">
    <source>
        <dbReference type="ARBA" id="ARBA00022723"/>
    </source>
</evidence>
<evidence type="ECO:0000313" key="9">
    <source>
        <dbReference type="Proteomes" id="UP001331761"/>
    </source>
</evidence>
<dbReference type="Gene3D" id="1.25.40.10">
    <property type="entry name" value="Tetratricopeptide repeat domain"/>
    <property type="match status" value="1"/>
</dbReference>
<evidence type="ECO:0000256" key="4">
    <source>
        <dbReference type="ARBA" id="ARBA00022964"/>
    </source>
</evidence>
<dbReference type="Proteomes" id="UP001331761">
    <property type="component" value="Unassembled WGS sequence"/>
</dbReference>
<evidence type="ECO:0000313" key="8">
    <source>
        <dbReference type="EMBL" id="KAK5975209.1"/>
    </source>
</evidence>
<dbReference type="Gene3D" id="6.10.140.1460">
    <property type="match status" value="1"/>
</dbReference>
<proteinExistence type="predicted"/>
<dbReference type="SMART" id="SM00702">
    <property type="entry name" value="P4Hc"/>
    <property type="match status" value="1"/>
</dbReference>
<keyword evidence="9" id="KW-1185">Reference proteome</keyword>
<gene>
    <name evidence="8" type="ORF">GCK32_009430</name>
</gene>
<dbReference type="Gene3D" id="2.60.120.620">
    <property type="entry name" value="q2cbj1_9rhob like domain"/>
    <property type="match status" value="1"/>
</dbReference>
<feature type="non-terminal residue" evidence="8">
    <location>
        <position position="397"/>
    </location>
</feature>
<keyword evidence="2" id="KW-0479">Metal-binding</keyword>
<keyword evidence="3" id="KW-0847">Vitamin C</keyword>
<accession>A0AAN8IHQ0</accession>
<name>A0AAN8IHQ0_TRICO</name>
<evidence type="ECO:0000259" key="7">
    <source>
        <dbReference type="SMART" id="SM00702"/>
    </source>
</evidence>
<comment type="cofactor">
    <cofactor evidence="1">
        <name>L-ascorbate</name>
        <dbReference type="ChEBI" id="CHEBI:38290"/>
    </cofactor>
</comment>